<dbReference type="GO" id="GO:0043130">
    <property type="term" value="F:ubiquitin binding"/>
    <property type="evidence" value="ECO:0007669"/>
    <property type="project" value="InterPro"/>
</dbReference>
<dbReference type="InterPro" id="IPR036063">
    <property type="entry name" value="Smr_dom_sf"/>
</dbReference>
<dbReference type="Gene3D" id="3.30.1370.110">
    <property type="match status" value="1"/>
</dbReference>
<feature type="region of interest" description="Disordered" evidence="1">
    <location>
        <begin position="370"/>
        <end position="417"/>
    </location>
</feature>
<dbReference type="InterPro" id="IPR052772">
    <property type="entry name" value="Endo/PolyKinase_Domain-Protein"/>
</dbReference>
<evidence type="ECO:0000259" key="2">
    <source>
        <dbReference type="PROSITE" id="PS51140"/>
    </source>
</evidence>
<dbReference type="GO" id="GO:0004519">
    <property type="term" value="F:endonuclease activity"/>
    <property type="evidence" value="ECO:0007669"/>
    <property type="project" value="TreeGrafter"/>
</dbReference>
<proteinExistence type="predicted"/>
<dbReference type="SMART" id="SM00546">
    <property type="entry name" value="CUE"/>
    <property type="match status" value="2"/>
</dbReference>
<dbReference type="InterPro" id="IPR003892">
    <property type="entry name" value="CUE"/>
</dbReference>
<feature type="region of interest" description="Disordered" evidence="1">
    <location>
        <begin position="326"/>
        <end position="353"/>
    </location>
</feature>
<evidence type="ECO:0000313" key="4">
    <source>
        <dbReference type="Proteomes" id="UP001151582"/>
    </source>
</evidence>
<dbReference type="GO" id="GO:0005634">
    <property type="term" value="C:nucleus"/>
    <property type="evidence" value="ECO:0007669"/>
    <property type="project" value="TreeGrafter"/>
</dbReference>
<dbReference type="PROSITE" id="PS51140">
    <property type="entry name" value="CUE"/>
    <property type="match status" value="2"/>
</dbReference>
<feature type="domain" description="CUE" evidence="2">
    <location>
        <begin position="280"/>
        <end position="322"/>
    </location>
</feature>
<reference evidence="3" key="1">
    <citation type="submission" date="2022-07" db="EMBL/GenBank/DDBJ databases">
        <title>Phylogenomic reconstructions and comparative analyses of Kickxellomycotina fungi.</title>
        <authorList>
            <person name="Reynolds N.K."/>
            <person name="Stajich J.E."/>
            <person name="Barry K."/>
            <person name="Grigoriev I.V."/>
            <person name="Crous P."/>
            <person name="Smith M.E."/>
        </authorList>
    </citation>
    <scope>NUCLEOTIDE SEQUENCE</scope>
    <source>
        <strain evidence="3">RSA 567</strain>
    </source>
</reference>
<dbReference type="OrthoDB" id="3231855at2759"/>
<feature type="region of interest" description="Disordered" evidence="1">
    <location>
        <begin position="1"/>
        <end position="27"/>
    </location>
</feature>
<organism evidence="3 4">
    <name type="scientific">Dimargaris verticillata</name>
    <dbReference type="NCBI Taxonomy" id="2761393"/>
    <lineage>
        <taxon>Eukaryota</taxon>
        <taxon>Fungi</taxon>
        <taxon>Fungi incertae sedis</taxon>
        <taxon>Zoopagomycota</taxon>
        <taxon>Kickxellomycotina</taxon>
        <taxon>Dimargaritomycetes</taxon>
        <taxon>Dimargaritales</taxon>
        <taxon>Dimargaritaceae</taxon>
        <taxon>Dimargaris</taxon>
    </lineage>
</organism>
<sequence length="576" mass="62843">MPPPSVSSNDTLSSSSASASSHSPPTEELDFLLSCFPGWSADQLRSALTACRQDIAATVQHILGHGEPARPQAKGRTSESTDSSPLCSRGLSSAWSEENGGVSTKSTGDSSIGAHGNHRQQPNDAAAIEARYTAMQKGKWVNRRDSQHPKQPMTSALNQRRQQPSLVAIARGAIHSPSTRAGDNNHWHRFENDIQSILTVFPTVPRSEIVSRLHANGASVQDTIDDLFETFDFAQTADLLPTTPPSNHFTHDTPQPLGPGGQSFPPLLGGSKSAPAAASNADEMLVQLATIFPDRPVTQLQAALKRACTVEAAIDNLLGLDKHSVTAHLPQSPGSQPSHRSRNKAKSKPASVRQAEAELLPRLFAFKSYAPGASTRPPPSPFNPAWKQAAPPPRTTPIATTHPSHCHGPQESTKVSYRGNQSNLTTDVWDLGHYQSMHQHYLTKRNEAFNKAIHAFQCRKQLGRNSGTAFYYSQEGHRLDQFVKLWAARTARATVESHRSRNNETYCVDLHGVSCEHAIAIVEDELDQWFRRVPRKSGKNTPFKAIMYFLSNQGLPLPVFLSFVPPSITLSFSLSA</sequence>
<feature type="compositionally biased region" description="Polar residues" evidence="1">
    <location>
        <begin position="78"/>
        <end position="110"/>
    </location>
</feature>
<dbReference type="AlphaFoldDB" id="A0A9W8E7Z8"/>
<gene>
    <name evidence="3" type="ORF">H4R34_004573</name>
</gene>
<feature type="domain" description="CUE" evidence="2">
    <location>
        <begin position="189"/>
        <end position="232"/>
    </location>
</feature>
<dbReference type="EMBL" id="JANBQB010000601">
    <property type="protein sequence ID" value="KAJ1974823.1"/>
    <property type="molecule type" value="Genomic_DNA"/>
</dbReference>
<evidence type="ECO:0000313" key="3">
    <source>
        <dbReference type="EMBL" id="KAJ1974823.1"/>
    </source>
</evidence>
<feature type="compositionally biased region" description="Low complexity" evidence="1">
    <location>
        <begin position="1"/>
        <end position="24"/>
    </location>
</feature>
<dbReference type="Proteomes" id="UP001151582">
    <property type="component" value="Unassembled WGS sequence"/>
</dbReference>
<dbReference type="PANTHER" id="PTHR46535:SF1">
    <property type="entry name" value="NEDD4-BINDING PROTEIN 2"/>
    <property type="match status" value="1"/>
</dbReference>
<dbReference type="PANTHER" id="PTHR46535">
    <property type="entry name" value="NEDD4-BINDING PROTEIN 2"/>
    <property type="match status" value="1"/>
</dbReference>
<name>A0A9W8E7Z8_9FUNG</name>
<feature type="region of interest" description="Disordered" evidence="1">
    <location>
        <begin position="138"/>
        <end position="162"/>
    </location>
</feature>
<feature type="region of interest" description="Disordered" evidence="1">
    <location>
        <begin position="244"/>
        <end position="264"/>
    </location>
</feature>
<comment type="caution">
    <text evidence="3">The sequence shown here is derived from an EMBL/GenBank/DDBJ whole genome shotgun (WGS) entry which is preliminary data.</text>
</comment>
<feature type="compositionally biased region" description="Polar residues" evidence="1">
    <location>
        <begin position="152"/>
        <end position="162"/>
    </location>
</feature>
<dbReference type="CDD" id="cd14279">
    <property type="entry name" value="CUE"/>
    <property type="match status" value="2"/>
</dbReference>
<accession>A0A9W8E7Z8</accession>
<evidence type="ECO:0000256" key="1">
    <source>
        <dbReference type="SAM" id="MobiDB-lite"/>
    </source>
</evidence>
<feature type="region of interest" description="Disordered" evidence="1">
    <location>
        <begin position="66"/>
        <end position="123"/>
    </location>
</feature>
<keyword evidence="4" id="KW-1185">Reference proteome</keyword>
<protein>
    <recommendedName>
        <fullName evidence="2">CUE domain-containing protein</fullName>
    </recommendedName>
</protein>